<dbReference type="EMBL" id="CP002299">
    <property type="protein sequence ID" value="ADP81002.1"/>
    <property type="molecule type" value="Genomic_DNA"/>
</dbReference>
<name>E3JAF1_PSEI1</name>
<protein>
    <recommendedName>
        <fullName evidence="3">Lipoprotein</fullName>
    </recommendedName>
</protein>
<dbReference type="Proteomes" id="UP000002484">
    <property type="component" value="Chromosome"/>
</dbReference>
<evidence type="ECO:0008006" key="3">
    <source>
        <dbReference type="Google" id="ProtNLM"/>
    </source>
</evidence>
<dbReference type="HOGENOM" id="CLU_2422667_0_0_11"/>
<evidence type="ECO:0000313" key="2">
    <source>
        <dbReference type="Proteomes" id="UP000002484"/>
    </source>
</evidence>
<keyword evidence="2" id="KW-1185">Reference proteome</keyword>
<organism evidence="1 2">
    <name type="scientific">Pseudofrankia inefficax (strain DSM 45817 / CECT 9037 / DDB 130130 / EuI1c)</name>
    <name type="common">Frankia inefficax</name>
    <dbReference type="NCBI Taxonomy" id="298654"/>
    <lineage>
        <taxon>Bacteria</taxon>
        <taxon>Bacillati</taxon>
        <taxon>Actinomycetota</taxon>
        <taxon>Actinomycetes</taxon>
        <taxon>Frankiales</taxon>
        <taxon>Frankiaceae</taxon>
        <taxon>Pseudofrankia</taxon>
    </lineage>
</organism>
<accession>E3JAF1</accession>
<reference evidence="1 2" key="1">
    <citation type="submission" date="2010-10" db="EMBL/GenBank/DDBJ databases">
        <title>Complete sequence of Frankia sp. EuI1c.</title>
        <authorList>
            <consortium name="US DOE Joint Genome Institute"/>
            <person name="Lucas S."/>
            <person name="Copeland A."/>
            <person name="Lapidus A."/>
            <person name="Cheng J.-F."/>
            <person name="Bruce D."/>
            <person name="Goodwin L."/>
            <person name="Pitluck S."/>
            <person name="Chertkov O."/>
            <person name="Detter J.C."/>
            <person name="Han C."/>
            <person name="Tapia R."/>
            <person name="Land M."/>
            <person name="Hauser L."/>
            <person name="Jeffries C."/>
            <person name="Kyrpides N."/>
            <person name="Ivanova N."/>
            <person name="Mikhailova N."/>
            <person name="Beauchemin N."/>
            <person name="Sen A."/>
            <person name="Sur S.A."/>
            <person name="Gtari M."/>
            <person name="Wall L."/>
            <person name="Tisa L."/>
            <person name="Woyke T."/>
        </authorList>
    </citation>
    <scope>NUCLEOTIDE SEQUENCE [LARGE SCALE GENOMIC DNA]</scope>
    <source>
        <strain evidence="2">DSM 45817 / CECT 9037 / EuI1c</strain>
    </source>
</reference>
<sequence length="91" mass="8908">MSNGRADRRGVGLLWLVAAVGTGAVIWAACTDSGALSYRTCTAAPAATSPLIAAPEAGLAATAVARAWPVPRMPPGPDRPAAAPGVLACAG</sequence>
<dbReference type="AlphaFoldDB" id="E3JAF1"/>
<dbReference type="InParanoid" id="E3JAF1"/>
<gene>
    <name evidence="1" type="ordered locus">FraEuI1c_2977</name>
</gene>
<dbReference type="RefSeq" id="WP_013424120.1">
    <property type="nucleotide sequence ID" value="NC_014666.1"/>
</dbReference>
<dbReference type="KEGG" id="fri:FraEuI1c_2977"/>
<dbReference type="PROSITE" id="PS51257">
    <property type="entry name" value="PROKAR_LIPOPROTEIN"/>
    <property type="match status" value="1"/>
</dbReference>
<evidence type="ECO:0000313" key="1">
    <source>
        <dbReference type="EMBL" id="ADP81002.1"/>
    </source>
</evidence>
<proteinExistence type="predicted"/>